<dbReference type="Gene3D" id="3.10.28.10">
    <property type="entry name" value="Homing endonucleases"/>
    <property type="match status" value="1"/>
</dbReference>
<organism evidence="1 2">
    <name type="scientific">Ramlibacter rhizophilus</name>
    <dbReference type="NCBI Taxonomy" id="1781167"/>
    <lineage>
        <taxon>Bacteria</taxon>
        <taxon>Pseudomonadati</taxon>
        <taxon>Pseudomonadota</taxon>
        <taxon>Betaproteobacteria</taxon>
        <taxon>Burkholderiales</taxon>
        <taxon>Comamonadaceae</taxon>
        <taxon>Ramlibacter</taxon>
    </lineage>
</organism>
<evidence type="ECO:0000313" key="2">
    <source>
        <dbReference type="Proteomes" id="UP000297564"/>
    </source>
</evidence>
<dbReference type="Proteomes" id="UP000297564">
    <property type="component" value="Unassembled WGS sequence"/>
</dbReference>
<proteinExistence type="predicted"/>
<dbReference type="OrthoDB" id="8913093at2"/>
<evidence type="ECO:0008006" key="3">
    <source>
        <dbReference type="Google" id="ProtNLM"/>
    </source>
</evidence>
<dbReference type="EMBL" id="SMLL01000001">
    <property type="protein sequence ID" value="TFZ04583.1"/>
    <property type="molecule type" value="Genomic_DNA"/>
</dbReference>
<accession>A0A4Z0BZC1</accession>
<dbReference type="AlphaFoldDB" id="A0A4Z0BZC1"/>
<sequence length="209" mass="23881">MSFSAVDPCSPFRQMDQGACAPTHERSTSQARAAARTVDQMMAVTTMRTPFAMSPYSKRTIPNEADVGWAAGILDGEGCIHIACQTFPATSKRRPNYRLRVHIAQTSRTLLEEFEWVVGICGTITQPEVTNKQRRVCYSLSYDGLSAFAVVEFLFEHLRRKRPHALEVKNFRRECDIHTHPGPDGHPPEVWQRREWYYKRIRALNRGDA</sequence>
<keyword evidence="2" id="KW-1185">Reference proteome</keyword>
<reference evidence="1 2" key="1">
    <citation type="submission" date="2019-03" db="EMBL/GenBank/DDBJ databases">
        <title>Ramlibacter rhizophilus CCTCC AB2015357, whole genome shotgun sequence.</title>
        <authorList>
            <person name="Zhang X."/>
            <person name="Feng G."/>
            <person name="Zhu H."/>
        </authorList>
    </citation>
    <scope>NUCLEOTIDE SEQUENCE [LARGE SCALE GENOMIC DNA]</scope>
    <source>
        <strain evidence="1 2">CCTCC AB2015357</strain>
    </source>
</reference>
<evidence type="ECO:0000313" key="1">
    <source>
        <dbReference type="EMBL" id="TFZ04583.1"/>
    </source>
</evidence>
<name>A0A4Z0BZC1_9BURK</name>
<dbReference type="InterPro" id="IPR027434">
    <property type="entry name" value="Homing_endonucl"/>
</dbReference>
<gene>
    <name evidence="1" type="ORF">EZ242_02205</name>
</gene>
<dbReference type="SUPFAM" id="SSF55608">
    <property type="entry name" value="Homing endonucleases"/>
    <property type="match status" value="1"/>
</dbReference>
<dbReference type="RefSeq" id="WP_135283465.1">
    <property type="nucleotide sequence ID" value="NZ_SMLL01000001.1"/>
</dbReference>
<protein>
    <recommendedName>
        <fullName evidence="3">Homing endonuclease LAGLIDADG domain-containing protein</fullName>
    </recommendedName>
</protein>
<comment type="caution">
    <text evidence="1">The sequence shown here is derived from an EMBL/GenBank/DDBJ whole genome shotgun (WGS) entry which is preliminary data.</text>
</comment>